<sequence length="65" mass="6733">MNLQSFSLYRGYVTLSYTHLPEKRLHLSSRTGLGVGLGLGLTVAAIPSDIGLVTRSSGGGGSLAK</sequence>
<dbReference type="AlphaFoldDB" id="A0AAN7JVB0"/>
<reference evidence="1 2" key="1">
    <citation type="journal article" date="2023" name="Hortic Res">
        <title>Pangenome of water caltrop reveals structural variations and asymmetric subgenome divergence after allopolyploidization.</title>
        <authorList>
            <person name="Zhang X."/>
            <person name="Chen Y."/>
            <person name="Wang L."/>
            <person name="Yuan Y."/>
            <person name="Fang M."/>
            <person name="Shi L."/>
            <person name="Lu R."/>
            <person name="Comes H.P."/>
            <person name="Ma Y."/>
            <person name="Chen Y."/>
            <person name="Huang G."/>
            <person name="Zhou Y."/>
            <person name="Zheng Z."/>
            <person name="Qiu Y."/>
        </authorList>
    </citation>
    <scope>NUCLEOTIDE SEQUENCE [LARGE SCALE GENOMIC DNA]</scope>
    <source>
        <tissue evidence="1">Roots</tissue>
    </source>
</reference>
<gene>
    <name evidence="1" type="ORF">SAY87_009200</name>
</gene>
<evidence type="ECO:0000313" key="1">
    <source>
        <dbReference type="EMBL" id="KAK4755443.1"/>
    </source>
</evidence>
<dbReference type="Proteomes" id="UP001345219">
    <property type="component" value="Chromosome 8"/>
</dbReference>
<organism evidence="1 2">
    <name type="scientific">Trapa incisa</name>
    <dbReference type="NCBI Taxonomy" id="236973"/>
    <lineage>
        <taxon>Eukaryota</taxon>
        <taxon>Viridiplantae</taxon>
        <taxon>Streptophyta</taxon>
        <taxon>Embryophyta</taxon>
        <taxon>Tracheophyta</taxon>
        <taxon>Spermatophyta</taxon>
        <taxon>Magnoliopsida</taxon>
        <taxon>eudicotyledons</taxon>
        <taxon>Gunneridae</taxon>
        <taxon>Pentapetalae</taxon>
        <taxon>rosids</taxon>
        <taxon>malvids</taxon>
        <taxon>Myrtales</taxon>
        <taxon>Lythraceae</taxon>
        <taxon>Trapa</taxon>
    </lineage>
</organism>
<accession>A0AAN7JVB0</accession>
<proteinExistence type="predicted"/>
<evidence type="ECO:0000313" key="2">
    <source>
        <dbReference type="Proteomes" id="UP001345219"/>
    </source>
</evidence>
<name>A0AAN7JVB0_9MYRT</name>
<comment type="caution">
    <text evidence="1">The sequence shown here is derived from an EMBL/GenBank/DDBJ whole genome shotgun (WGS) entry which is preliminary data.</text>
</comment>
<protein>
    <submittedName>
        <fullName evidence="1">Uncharacterized protein</fullName>
    </submittedName>
</protein>
<dbReference type="EMBL" id="JAXIOK010000014">
    <property type="protein sequence ID" value="KAK4755443.1"/>
    <property type="molecule type" value="Genomic_DNA"/>
</dbReference>
<keyword evidence="2" id="KW-1185">Reference proteome</keyword>